<dbReference type="Proteomes" id="UP000279306">
    <property type="component" value="Chromosome"/>
</dbReference>
<dbReference type="AlphaFoldDB" id="A0A3S4SG81"/>
<proteinExistence type="predicted"/>
<name>A0A3S4SG81_MYCAU</name>
<protein>
    <recommendedName>
        <fullName evidence="3">Secreted protein</fullName>
    </recommendedName>
</protein>
<gene>
    <name evidence="1" type="ORF">NCTC10437_01570</name>
</gene>
<keyword evidence="2" id="KW-1185">Reference proteome</keyword>
<evidence type="ECO:0000313" key="2">
    <source>
        <dbReference type="Proteomes" id="UP000279306"/>
    </source>
</evidence>
<evidence type="ECO:0000313" key="1">
    <source>
        <dbReference type="EMBL" id="VEG52654.1"/>
    </source>
</evidence>
<dbReference type="EMBL" id="LR134356">
    <property type="protein sequence ID" value="VEG52654.1"/>
    <property type="molecule type" value="Genomic_DNA"/>
</dbReference>
<organism evidence="1 2">
    <name type="scientific">Mycolicibacterium aurum</name>
    <name type="common">Mycobacterium aurum</name>
    <dbReference type="NCBI Taxonomy" id="1791"/>
    <lineage>
        <taxon>Bacteria</taxon>
        <taxon>Bacillati</taxon>
        <taxon>Actinomycetota</taxon>
        <taxon>Actinomycetes</taxon>
        <taxon>Mycobacteriales</taxon>
        <taxon>Mycobacteriaceae</taxon>
        <taxon>Mycolicibacterium</taxon>
    </lineage>
</organism>
<reference evidence="1 2" key="1">
    <citation type="submission" date="2018-12" db="EMBL/GenBank/DDBJ databases">
        <authorList>
            <consortium name="Pathogen Informatics"/>
        </authorList>
    </citation>
    <scope>NUCLEOTIDE SEQUENCE [LARGE SCALE GENOMIC DNA]</scope>
    <source>
        <strain evidence="1 2">NCTC10437</strain>
    </source>
</reference>
<accession>A0A3S4SG81</accession>
<dbReference type="KEGG" id="mauu:NCTC10437_01570"/>
<evidence type="ECO:0008006" key="3">
    <source>
        <dbReference type="Google" id="ProtNLM"/>
    </source>
</evidence>
<sequence length="123" mass="13020">MIQPALTSEAPPATSAVDHLRISTWAYNPAGPPNTYFADNDGGKNDKVSWESSAGGFDVKGGCTSTVRVEGGGYDHAESSSNCSDSMGSHFDVPMPGTYTARVTTYQTTSGYQHSDDISFTIQ</sequence>
<dbReference type="STRING" id="1791.GCA_001049355_00523"/>